<feature type="domain" description="Amine oxidase" evidence="4">
    <location>
        <begin position="202"/>
        <end position="512"/>
    </location>
</feature>
<dbReference type="PANTHER" id="PTHR10668">
    <property type="entry name" value="PHYTOENE DEHYDROGENASE"/>
    <property type="match status" value="1"/>
</dbReference>
<evidence type="ECO:0000313" key="6">
    <source>
        <dbReference type="Proteomes" id="UP001207582"/>
    </source>
</evidence>
<evidence type="ECO:0000256" key="2">
    <source>
        <dbReference type="ARBA" id="ARBA00038825"/>
    </source>
</evidence>
<dbReference type="InterPro" id="IPR036188">
    <property type="entry name" value="FAD/NAD-bd_sf"/>
</dbReference>
<dbReference type="SUPFAM" id="SSF51905">
    <property type="entry name" value="FAD/NAD(P)-binding domain"/>
    <property type="match status" value="1"/>
</dbReference>
<sequence length="517" mass="53864">MPSYDTIIIGGGTNGLACAARLAKAGKRALVLEAAERAGGGATGAALAPDLAPMPLAHLLTTLDPRVLDGMELERHGLSYAATGLTTTALSPTGDHLVLEGPAGAGLSGTIDDAGRAAWEALRRRLMSFAEALAPFRAVTPPRIARKAGNDNLKLARIGLGLRRLGQDEFREFLRMALINIADVLEDEIADDRLRGLVAFDAVLGAWLGPRSPNSLILYLNRLAGEAAGTRAALALPRGGMGAVADAMARSAEAAGVTLRTGARVGRVLIEEDRACGVILADGEEIRAGLVVSAIGPKATFLDLVGARHLDTGFVRRATNIRARGGAAKLHLALKGAPDFRGADPATRLVIAPDIASVEEAFNATKYGEVPERPVMEIVLPKAHEREAGGGHVLSAIVQFAPHAPRAGLDEARRRMLANTLEVLETYAPGIGGLITHSELLMPQDIEARYGMAGGNWHHAELSVEQMLFLRPFAEVAQYATPVAGLWLAGAGSHPGGGVSGAAGWNAAERILSGVAA</sequence>
<protein>
    <recommendedName>
        <fullName evidence="3">Pyridine nucleotide-disulfide oxidoreductase domain-containing protein 2</fullName>
    </recommendedName>
</protein>
<dbReference type="InterPro" id="IPR002937">
    <property type="entry name" value="Amino_oxidase"/>
</dbReference>
<gene>
    <name evidence="5" type="ORF">OM960_14145</name>
</gene>
<dbReference type="Proteomes" id="UP001207582">
    <property type="component" value="Unassembled WGS sequence"/>
</dbReference>
<dbReference type="EMBL" id="JAPDOG010000012">
    <property type="protein sequence ID" value="MCW3782726.1"/>
    <property type="molecule type" value="Genomic_DNA"/>
</dbReference>
<evidence type="ECO:0000256" key="3">
    <source>
        <dbReference type="ARBA" id="ARBA00040298"/>
    </source>
</evidence>
<comment type="caution">
    <text evidence="5">The sequence shown here is derived from an EMBL/GenBank/DDBJ whole genome shotgun (WGS) entry which is preliminary data.</text>
</comment>
<keyword evidence="6" id="KW-1185">Reference proteome</keyword>
<dbReference type="Pfam" id="PF13450">
    <property type="entry name" value="NAD_binding_8"/>
    <property type="match status" value="1"/>
</dbReference>
<proteinExistence type="predicted"/>
<evidence type="ECO:0000259" key="4">
    <source>
        <dbReference type="Pfam" id="PF01593"/>
    </source>
</evidence>
<reference evidence="5 6" key="1">
    <citation type="submission" date="2022-10" db="EMBL/GenBank/DDBJ databases">
        <title>Defluviimonas sp. CAU 1641 isolated from mud.</title>
        <authorList>
            <person name="Kim W."/>
        </authorList>
    </citation>
    <scope>NUCLEOTIDE SEQUENCE [LARGE SCALE GENOMIC DNA]</scope>
    <source>
        <strain evidence="5 6">CAU 1641</strain>
    </source>
</reference>
<dbReference type="Gene3D" id="3.50.50.60">
    <property type="entry name" value="FAD/NAD(P)-binding domain"/>
    <property type="match status" value="2"/>
</dbReference>
<comment type="subunit">
    <text evidence="2">Interacts with COX5B; this interaction may contribute to localize PYROXD2 to the inner face of the inner mitochondrial membrane.</text>
</comment>
<comment type="function">
    <text evidence="1">Probable oxidoreductase that may play a role as regulator of mitochondrial function.</text>
</comment>
<evidence type="ECO:0000256" key="1">
    <source>
        <dbReference type="ARBA" id="ARBA00037217"/>
    </source>
</evidence>
<accession>A0ABT3J4Y8</accession>
<dbReference type="PANTHER" id="PTHR10668:SF103">
    <property type="entry name" value="PYRIDINE NUCLEOTIDE-DISULFIDE OXIDOREDUCTASE DOMAIN-CONTAINING PROTEIN 2"/>
    <property type="match status" value="1"/>
</dbReference>
<organism evidence="5 6">
    <name type="scientific">Defluviimonas salinarum</name>
    <dbReference type="NCBI Taxonomy" id="2992147"/>
    <lineage>
        <taxon>Bacteria</taxon>
        <taxon>Pseudomonadati</taxon>
        <taxon>Pseudomonadota</taxon>
        <taxon>Alphaproteobacteria</taxon>
        <taxon>Rhodobacterales</taxon>
        <taxon>Paracoccaceae</taxon>
        <taxon>Albidovulum</taxon>
    </lineage>
</organism>
<dbReference type="RefSeq" id="WP_264772409.1">
    <property type="nucleotide sequence ID" value="NZ_JAPDOG010000012.1"/>
</dbReference>
<name>A0ABT3J4Y8_9RHOB</name>
<dbReference type="Pfam" id="PF01593">
    <property type="entry name" value="Amino_oxidase"/>
    <property type="match status" value="1"/>
</dbReference>
<evidence type="ECO:0000313" key="5">
    <source>
        <dbReference type="EMBL" id="MCW3782726.1"/>
    </source>
</evidence>